<dbReference type="AlphaFoldDB" id="A0A844GCZ9"/>
<feature type="domain" description="LysR substrate-binding" evidence="2">
    <location>
        <begin position="65"/>
        <end position="123"/>
    </location>
</feature>
<dbReference type="EMBL" id="WLYX01000001">
    <property type="protein sequence ID" value="MTD33108.1"/>
    <property type="molecule type" value="Genomic_DNA"/>
</dbReference>
<organism evidence="3 4">
    <name type="scientific">Paludibacterium denitrificans</name>
    <dbReference type="NCBI Taxonomy" id="2675226"/>
    <lineage>
        <taxon>Bacteria</taxon>
        <taxon>Pseudomonadati</taxon>
        <taxon>Pseudomonadota</taxon>
        <taxon>Betaproteobacteria</taxon>
        <taxon>Neisseriales</taxon>
        <taxon>Chromobacteriaceae</taxon>
        <taxon>Paludibacterium</taxon>
    </lineage>
</organism>
<reference evidence="3 4" key="1">
    <citation type="submission" date="2019-11" db="EMBL/GenBank/DDBJ databases">
        <title>Draft genome sequence of Paludibacterium sp. dN18-1.</title>
        <authorList>
            <person name="Im W.-T."/>
        </authorList>
    </citation>
    <scope>NUCLEOTIDE SEQUENCE [LARGE SCALE GENOMIC DNA]</scope>
    <source>
        <strain evidence="4">dN 18-1</strain>
    </source>
</reference>
<evidence type="ECO:0000256" key="1">
    <source>
        <dbReference type="SAM" id="MobiDB-lite"/>
    </source>
</evidence>
<evidence type="ECO:0000259" key="2">
    <source>
        <dbReference type="Pfam" id="PF03466"/>
    </source>
</evidence>
<sequence length="127" mass="13273">MVGQHGHLAAGETVGPSPPRTQHASFAADRSGQPTAARHQPVVCPAGRCRRPPGRVGRSPTGLSTLRIAAPYEFAGLHLSPVVNGLLADYPELRVEVEVVSGITDPLSSGFDVSFVITSQPLPDSSQ</sequence>
<dbReference type="Pfam" id="PF03466">
    <property type="entry name" value="LysR_substrate"/>
    <property type="match status" value="1"/>
</dbReference>
<proteinExistence type="predicted"/>
<dbReference type="SUPFAM" id="SSF53850">
    <property type="entry name" value="Periplasmic binding protein-like II"/>
    <property type="match status" value="1"/>
</dbReference>
<dbReference type="InterPro" id="IPR005119">
    <property type="entry name" value="LysR_subst-bd"/>
</dbReference>
<evidence type="ECO:0000313" key="4">
    <source>
        <dbReference type="Proteomes" id="UP000446658"/>
    </source>
</evidence>
<dbReference type="Gene3D" id="3.40.190.10">
    <property type="entry name" value="Periplasmic binding protein-like II"/>
    <property type="match status" value="1"/>
</dbReference>
<keyword evidence="4" id="KW-1185">Reference proteome</keyword>
<evidence type="ECO:0000313" key="3">
    <source>
        <dbReference type="EMBL" id="MTD33108.1"/>
    </source>
</evidence>
<dbReference type="Proteomes" id="UP000446658">
    <property type="component" value="Unassembled WGS sequence"/>
</dbReference>
<gene>
    <name evidence="3" type="ORF">GKE73_07765</name>
</gene>
<protein>
    <recommendedName>
        <fullName evidence="2">LysR substrate-binding domain-containing protein</fullName>
    </recommendedName>
</protein>
<comment type="caution">
    <text evidence="3">The sequence shown here is derived from an EMBL/GenBank/DDBJ whole genome shotgun (WGS) entry which is preliminary data.</text>
</comment>
<name>A0A844GCZ9_9NEIS</name>
<accession>A0A844GCZ9</accession>
<feature type="region of interest" description="Disordered" evidence="1">
    <location>
        <begin position="1"/>
        <end position="62"/>
    </location>
</feature>